<dbReference type="Gene3D" id="3.30.420.10">
    <property type="entry name" value="Ribonuclease H-like superfamily/Ribonuclease H"/>
    <property type="match status" value="1"/>
</dbReference>
<gene>
    <name evidence="3" type="ORF">Tci_048216</name>
</gene>
<dbReference type="Pfam" id="PF07727">
    <property type="entry name" value="RVT_2"/>
    <property type="match status" value="1"/>
</dbReference>
<dbReference type="GO" id="GO:0003964">
    <property type="term" value="F:RNA-directed DNA polymerase activity"/>
    <property type="evidence" value="ECO:0007669"/>
    <property type="project" value="UniProtKB-KW"/>
</dbReference>
<dbReference type="InterPro" id="IPR012337">
    <property type="entry name" value="RNaseH-like_sf"/>
</dbReference>
<dbReference type="InterPro" id="IPR032567">
    <property type="entry name" value="RTL1-rel"/>
</dbReference>
<keyword evidence="3" id="KW-0695">RNA-directed DNA polymerase</keyword>
<sequence>MPPRKRLLLTALTPRFEVGESSAAARQSGSTVAYRGQLPSGCSQERERKEFYAWHQDARAIVKAEIEILRRERLAYERERERERDYVRTPMIIRPEPSCGVADALAERDTNRSRNGDDSHDSGTDRRRQAPPTCECTYSDFLKCQPLNFKGTEGFVGLTQWKFEDTSKNNQNQQQPFKRHNVARAYTVGPEDKNHMKDLNLCALSATITMAGSVLPSVPTARGLTIWKAKDKSEEKRLEDVPIVQDFPEVFPEDFPSIPPTQQVEFQIDLISGVAPVARAPYRLAPSEMKELSDQLQELFDKGFIRPSSLPWGALVVFVKKKDGSFRMCIDRELNKLTVKKRYSLLWNTLAEYMILSGADNRLLMLDKDLYYSWKNRMELYMQNREHGRMILELVEHGLLIWPTIEENGVIRTKKYAELYATEKIQADCDMKETNIILQGLPIDIYSLVNHYRVSKDLWERVQLLMQGTSLTKQERECKLYDAFDKFAHIKGESLHQYYLRFTQLINDMYIYNMKLEQFQVNTKFLNSLLPEWSKFVTNVKLVKYLHTNSFDQLHAYLQQHELYENEVRIMRERNPDPLALVSHSATSLGEARAKLFSLSDQGILHGLRTKQSWLKLWKILDEEQLLFLADPGIPNSQAIQTIIPNNAAFQTEDFDTYDSDCDDGSNAKAILMANISSYGSDIMSEVPYSETYLNDMENQSEHAMQDFKQSSVVDFTDNEISSDRNIIPDIGFGRSESIKNVEKEKDPEAIKQKISNKPIDYVKLNQLSEDFRKRFVPQQELSAEQGMFKLDLDPLAPRLFQNREAHIDYLKYTQEQADILRGIVEQAKAKQPLDNALDFAWNRSQLINFVSKFLGTIRFGNDQIARIMGYGDYQLGNVTISREYYVEGLGHNLFSVGQFHDADLEVSFRKNTCFIRNLEGVHLLLGSRDTNLYIIFLDGMLKTSPTYLLSKASKTKSWLWHRRLSHLNLVLLTRTKDEAPEAIIKCIKNIQVRLNATVRNVRIDYGIEFVNQTLHEFYENVGISHQTSVAPINTACYTQNHSLIRLQYGKIPYELMQDKKPDLSFFHVFGSLCYPTNDNDDIGKLDAKADIVLEAAAPRAVVLVDFSVSTFIDQDAPTASIPSTQKQEYSLKISQGFEGSPKTLFFHDDLLHESLHEDSTSQGSSSNLRQIHTLFEYLDKVMLIKLKWIYKVKTDEYGRVLKNKAILVAQGFRQEKGIDFEELFAPFARIKAIRIFVANAANKNMKIFQIDVKTAFLNGELKEEVHVSQPEGFVDQDNPSHVCSGSNTLHTKRRKQLIAGYGFQFNKIPLYCDNKSAIALCCNNVQHSRAKHIDVRYHFIKEQVENRIVELYFVRMEYQLADIFTKPLPRERFIFLIENLGMRSKSLETLKRLTEEEDE</sequence>
<proteinExistence type="predicted"/>
<feature type="domain" description="Reverse transcriptase Ty1/copia-type" evidence="2">
    <location>
        <begin position="1175"/>
        <end position="1289"/>
    </location>
</feature>
<dbReference type="Gene3D" id="3.10.10.10">
    <property type="entry name" value="HIV Type 1 Reverse Transcriptase, subunit A, domain 1"/>
    <property type="match status" value="1"/>
</dbReference>
<dbReference type="InterPro" id="IPR013103">
    <property type="entry name" value="RVT_2"/>
</dbReference>
<feature type="region of interest" description="Disordered" evidence="1">
    <location>
        <begin position="98"/>
        <end position="132"/>
    </location>
</feature>
<evidence type="ECO:0000313" key="3">
    <source>
        <dbReference type="EMBL" id="GEU76238.1"/>
    </source>
</evidence>
<keyword evidence="3" id="KW-0808">Transferase</keyword>
<feature type="compositionally biased region" description="Basic and acidic residues" evidence="1">
    <location>
        <begin position="105"/>
        <end position="128"/>
    </location>
</feature>
<dbReference type="SUPFAM" id="SSF53098">
    <property type="entry name" value="Ribonuclease H-like"/>
    <property type="match status" value="1"/>
</dbReference>
<comment type="caution">
    <text evidence="3">The sequence shown here is derived from an EMBL/GenBank/DDBJ whole genome shotgun (WGS) entry which is preliminary data.</text>
</comment>
<reference evidence="3" key="1">
    <citation type="journal article" date="2019" name="Sci. Rep.">
        <title>Draft genome of Tanacetum cinerariifolium, the natural source of mosquito coil.</title>
        <authorList>
            <person name="Yamashiro T."/>
            <person name="Shiraishi A."/>
            <person name="Satake H."/>
            <person name="Nakayama K."/>
        </authorList>
    </citation>
    <scope>NUCLEOTIDE SEQUENCE</scope>
</reference>
<name>A0A6L2MQK7_TANCI</name>
<organism evidence="3">
    <name type="scientific">Tanacetum cinerariifolium</name>
    <name type="common">Dalmatian daisy</name>
    <name type="synonym">Chrysanthemum cinerariifolium</name>
    <dbReference type="NCBI Taxonomy" id="118510"/>
    <lineage>
        <taxon>Eukaryota</taxon>
        <taxon>Viridiplantae</taxon>
        <taxon>Streptophyta</taxon>
        <taxon>Embryophyta</taxon>
        <taxon>Tracheophyta</taxon>
        <taxon>Spermatophyta</taxon>
        <taxon>Magnoliopsida</taxon>
        <taxon>eudicotyledons</taxon>
        <taxon>Gunneridae</taxon>
        <taxon>Pentapetalae</taxon>
        <taxon>asterids</taxon>
        <taxon>campanulids</taxon>
        <taxon>Asterales</taxon>
        <taxon>Asteraceae</taxon>
        <taxon>Asteroideae</taxon>
        <taxon>Anthemideae</taxon>
        <taxon>Anthemidinae</taxon>
        <taxon>Tanacetum</taxon>
    </lineage>
</organism>
<dbReference type="InterPro" id="IPR036397">
    <property type="entry name" value="RNaseH_sf"/>
</dbReference>
<dbReference type="CDD" id="cd09272">
    <property type="entry name" value="RNase_HI_RT_Ty1"/>
    <property type="match status" value="1"/>
</dbReference>
<evidence type="ECO:0000259" key="2">
    <source>
        <dbReference type="Pfam" id="PF07727"/>
    </source>
</evidence>
<dbReference type="InterPro" id="IPR043502">
    <property type="entry name" value="DNA/RNA_pol_sf"/>
</dbReference>
<protein>
    <submittedName>
        <fullName evidence="3">Putative reverse transcriptase domain-containing protein</fullName>
    </submittedName>
</protein>
<dbReference type="EMBL" id="BKCJ010007240">
    <property type="protein sequence ID" value="GEU76238.1"/>
    <property type="molecule type" value="Genomic_DNA"/>
</dbReference>
<keyword evidence="3" id="KW-0548">Nucleotidyltransferase</keyword>
<dbReference type="Pfam" id="PF14223">
    <property type="entry name" value="Retrotran_gag_2"/>
    <property type="match status" value="1"/>
</dbReference>
<evidence type="ECO:0000256" key="1">
    <source>
        <dbReference type="SAM" id="MobiDB-lite"/>
    </source>
</evidence>
<dbReference type="PANTHER" id="PTHR15503">
    <property type="entry name" value="LDOC1 RELATED"/>
    <property type="match status" value="1"/>
</dbReference>
<dbReference type="PANTHER" id="PTHR15503:SF45">
    <property type="entry name" value="RNA-DIRECTED DNA POLYMERASE HOMOLOG"/>
    <property type="match status" value="1"/>
</dbReference>
<dbReference type="GO" id="GO:0003676">
    <property type="term" value="F:nucleic acid binding"/>
    <property type="evidence" value="ECO:0007669"/>
    <property type="project" value="InterPro"/>
</dbReference>
<accession>A0A6L2MQK7</accession>
<dbReference type="SUPFAM" id="SSF56672">
    <property type="entry name" value="DNA/RNA polymerases"/>
    <property type="match status" value="1"/>
</dbReference>